<dbReference type="PANTHER" id="PTHR14969:SF13">
    <property type="entry name" value="AT30094P"/>
    <property type="match status" value="1"/>
</dbReference>
<dbReference type="InterPro" id="IPR036938">
    <property type="entry name" value="PAP2/HPO_sf"/>
</dbReference>
<evidence type="ECO:0000256" key="1">
    <source>
        <dbReference type="SAM" id="Phobius"/>
    </source>
</evidence>
<gene>
    <name evidence="3" type="ORF">K9V48_11140</name>
</gene>
<name>A0ABS7URU7_9BACI</name>
<dbReference type="EMBL" id="JAIQUM010000020">
    <property type="protein sequence ID" value="MBZ5750792.1"/>
    <property type="molecule type" value="Genomic_DNA"/>
</dbReference>
<keyword evidence="1" id="KW-0812">Transmembrane</keyword>
<dbReference type="SUPFAM" id="SSF48317">
    <property type="entry name" value="Acid phosphatase/Vanadium-dependent haloperoxidase"/>
    <property type="match status" value="1"/>
</dbReference>
<feature type="transmembrane region" description="Helical" evidence="1">
    <location>
        <begin position="175"/>
        <end position="199"/>
    </location>
</feature>
<dbReference type="SMART" id="SM00014">
    <property type="entry name" value="acidPPc"/>
    <property type="match status" value="1"/>
</dbReference>
<accession>A0ABS7URU7</accession>
<organism evidence="3 4">
    <name type="scientific">Metabacillus rhizolycopersici</name>
    <dbReference type="NCBI Taxonomy" id="2875709"/>
    <lineage>
        <taxon>Bacteria</taxon>
        <taxon>Bacillati</taxon>
        <taxon>Bacillota</taxon>
        <taxon>Bacilli</taxon>
        <taxon>Bacillales</taxon>
        <taxon>Bacillaceae</taxon>
        <taxon>Metabacillus</taxon>
    </lineage>
</organism>
<dbReference type="CDD" id="cd03392">
    <property type="entry name" value="PAP2_like_2"/>
    <property type="match status" value="1"/>
</dbReference>
<feature type="transmembrane region" description="Helical" evidence="1">
    <location>
        <begin position="118"/>
        <end position="139"/>
    </location>
</feature>
<keyword evidence="1" id="KW-0472">Membrane</keyword>
<feature type="transmembrane region" description="Helical" evidence="1">
    <location>
        <begin position="49"/>
        <end position="72"/>
    </location>
</feature>
<feature type="transmembrane region" description="Helical" evidence="1">
    <location>
        <begin position="79"/>
        <end position="98"/>
    </location>
</feature>
<keyword evidence="4" id="KW-1185">Reference proteome</keyword>
<dbReference type="PANTHER" id="PTHR14969">
    <property type="entry name" value="SPHINGOSINE-1-PHOSPHATE PHOSPHOHYDROLASE"/>
    <property type="match status" value="1"/>
</dbReference>
<reference evidence="3" key="1">
    <citation type="submission" date="2024-05" db="EMBL/GenBank/DDBJ databases">
        <title>Metabacillus sp. nov., isolated from the rhizosphere soil of tomato plants.</title>
        <authorList>
            <person name="Ma R."/>
        </authorList>
    </citation>
    <scope>NUCLEOTIDE SEQUENCE</scope>
    <source>
        <strain evidence="3">DBTR6</strain>
    </source>
</reference>
<dbReference type="Gene3D" id="1.20.144.10">
    <property type="entry name" value="Phosphatidic acid phosphatase type 2/haloperoxidase"/>
    <property type="match status" value="2"/>
</dbReference>
<evidence type="ECO:0000313" key="3">
    <source>
        <dbReference type="EMBL" id="MBZ5750792.1"/>
    </source>
</evidence>
<feature type="domain" description="Phosphatidic acid phosphatase type 2/haloperoxidase" evidence="2">
    <location>
        <begin position="83"/>
        <end position="193"/>
    </location>
</feature>
<dbReference type="RefSeq" id="WP_224139075.1">
    <property type="nucleotide sequence ID" value="NZ_JAIQUM010000020.1"/>
</dbReference>
<sequence length="214" mass="23830">MKRINLSLLLTFLFIVLVMLIKTNGINEFDTSIGKGMYTLHDQSLILVLEWIGMLGSTVGIIAILFLSMLLFIIIQKNFLAAAILFLSVLIGNVGNKVLKAIVERERPSFPEHIEDSFSFPSGHVMVGLLLFGMITYYVVKASQTQKMKQIVITSTSVLLIFIGFSRLVEGEHFFTDVIGGFIAGGLVLIAMITVDQLVRTKIEQRKVKNDVSF</sequence>
<feature type="transmembrane region" description="Helical" evidence="1">
    <location>
        <begin position="151"/>
        <end position="169"/>
    </location>
</feature>
<dbReference type="Pfam" id="PF01569">
    <property type="entry name" value="PAP2"/>
    <property type="match status" value="1"/>
</dbReference>
<dbReference type="InterPro" id="IPR000326">
    <property type="entry name" value="PAP2/HPO"/>
</dbReference>
<dbReference type="Proteomes" id="UP001165287">
    <property type="component" value="Unassembled WGS sequence"/>
</dbReference>
<evidence type="ECO:0000259" key="2">
    <source>
        <dbReference type="SMART" id="SM00014"/>
    </source>
</evidence>
<proteinExistence type="predicted"/>
<keyword evidence="1" id="KW-1133">Transmembrane helix</keyword>
<evidence type="ECO:0000313" key="4">
    <source>
        <dbReference type="Proteomes" id="UP001165287"/>
    </source>
</evidence>
<comment type="caution">
    <text evidence="3">The sequence shown here is derived from an EMBL/GenBank/DDBJ whole genome shotgun (WGS) entry which is preliminary data.</text>
</comment>
<protein>
    <submittedName>
        <fullName evidence="3">Phosphatase PAP2 family protein</fullName>
    </submittedName>
</protein>